<protein>
    <submittedName>
        <fullName evidence="1">Uncharacterized protein</fullName>
    </submittedName>
</protein>
<comment type="caution">
    <text evidence="1">The sequence shown here is derived from an EMBL/GenBank/DDBJ whole genome shotgun (WGS) entry which is preliminary data.</text>
</comment>
<dbReference type="AlphaFoldDB" id="A0A6A4Z5F9"/>
<sequence>MVPPIPVHLRHILWHDDAEVETTPPSPPYWNTEAAAPLSPPLHPLADLVENVWEAPREVDVLRTPSPSHAIPAHLRHILWPDAGEALPQSPPSHVLADLVENALA</sequence>
<accession>A0A6A4Z5F9</accession>
<proteinExistence type="predicted"/>
<evidence type="ECO:0000313" key="2">
    <source>
        <dbReference type="Proteomes" id="UP000469452"/>
    </source>
</evidence>
<dbReference type="Proteomes" id="UP000469452">
    <property type="component" value="Unassembled WGS sequence"/>
</dbReference>
<reference evidence="1 2" key="1">
    <citation type="submission" date="2019-06" db="EMBL/GenBank/DDBJ databases">
        <title>Genomics analysis of Aphanomyces spp. identifies a new class of oomycete effector associated with host adaptation.</title>
        <authorList>
            <person name="Gaulin E."/>
        </authorList>
    </citation>
    <scope>NUCLEOTIDE SEQUENCE [LARGE SCALE GENOMIC DNA]</scope>
    <source>
        <strain evidence="1 2">E</strain>
    </source>
</reference>
<gene>
    <name evidence="1" type="ORF">AaE_013369</name>
</gene>
<organism evidence="1 2">
    <name type="scientific">Aphanomyces astaci</name>
    <name type="common">Crayfish plague agent</name>
    <dbReference type="NCBI Taxonomy" id="112090"/>
    <lineage>
        <taxon>Eukaryota</taxon>
        <taxon>Sar</taxon>
        <taxon>Stramenopiles</taxon>
        <taxon>Oomycota</taxon>
        <taxon>Saprolegniomycetes</taxon>
        <taxon>Saprolegniales</taxon>
        <taxon>Verrucalvaceae</taxon>
        <taxon>Aphanomyces</taxon>
    </lineage>
</organism>
<dbReference type="VEuPathDB" id="FungiDB:H257_06258"/>
<evidence type="ECO:0000313" key="1">
    <source>
        <dbReference type="EMBL" id="KAF0708061.1"/>
    </source>
</evidence>
<dbReference type="EMBL" id="VJMI01019161">
    <property type="protein sequence ID" value="KAF0708061.1"/>
    <property type="molecule type" value="Genomic_DNA"/>
</dbReference>
<name>A0A6A4Z5F9_APHAT</name>